<dbReference type="GO" id="GO:0005634">
    <property type="term" value="C:nucleus"/>
    <property type="evidence" value="ECO:0007669"/>
    <property type="project" value="UniProtKB-SubCell"/>
</dbReference>
<evidence type="ECO:0000259" key="10">
    <source>
        <dbReference type="Pfam" id="PF13878"/>
    </source>
</evidence>
<evidence type="ECO:0000256" key="9">
    <source>
        <dbReference type="ARBA" id="ARBA00023315"/>
    </source>
</evidence>
<dbReference type="Pfam" id="PF13878">
    <property type="entry name" value="zf-C2H2_3"/>
    <property type="match status" value="1"/>
</dbReference>
<organism evidence="13">
    <name type="scientific">Naegleria gruberi</name>
    <name type="common">Amoeba</name>
    <dbReference type="NCBI Taxonomy" id="5762"/>
    <lineage>
        <taxon>Eukaryota</taxon>
        <taxon>Discoba</taxon>
        <taxon>Heterolobosea</taxon>
        <taxon>Tetramitia</taxon>
        <taxon>Eutetramitia</taxon>
        <taxon>Vahlkampfiidae</taxon>
        <taxon>Naegleria</taxon>
    </lineage>
</organism>
<dbReference type="PANTHER" id="PTHR45884:SF2">
    <property type="entry name" value="N-ACETYLTRANSFERASE ECO"/>
    <property type="match status" value="1"/>
</dbReference>
<comment type="similarity">
    <text evidence="2">Belongs to the acetyltransferase family. ECO subfamily.</text>
</comment>
<dbReference type="CDD" id="cd04301">
    <property type="entry name" value="NAT_SF"/>
    <property type="match status" value="1"/>
</dbReference>
<dbReference type="InterPro" id="IPR028009">
    <property type="entry name" value="ESCO_Acetyltransf_dom"/>
</dbReference>
<reference evidence="12 13" key="1">
    <citation type="journal article" date="2010" name="Cell">
        <title>The genome of Naegleria gruberi illuminates early eukaryotic versatility.</title>
        <authorList>
            <person name="Fritz-Laylin L.K."/>
            <person name="Prochnik S.E."/>
            <person name="Ginger M.L."/>
            <person name="Dacks J.B."/>
            <person name="Carpenter M.L."/>
            <person name="Field M.C."/>
            <person name="Kuo A."/>
            <person name="Paredez A."/>
            <person name="Chapman J."/>
            <person name="Pham J."/>
            <person name="Shu S."/>
            <person name="Neupane R."/>
            <person name="Cipriano M."/>
            <person name="Mancuso J."/>
            <person name="Tu H."/>
            <person name="Salamov A."/>
            <person name="Lindquist E."/>
            <person name="Shapiro H."/>
            <person name="Lucas S."/>
            <person name="Grigoriev I.V."/>
            <person name="Cande W.Z."/>
            <person name="Fulton C."/>
            <person name="Rokhsar D.S."/>
            <person name="Dawson S.C."/>
        </authorList>
    </citation>
    <scope>NUCLEOTIDE SEQUENCE [LARGE SCALE GENOMIC DNA]</scope>
    <source>
        <strain evidence="12 13">NEG-M</strain>
    </source>
</reference>
<dbReference type="SUPFAM" id="SSF55729">
    <property type="entry name" value="Acyl-CoA N-acyltransferases (Nat)"/>
    <property type="match status" value="1"/>
</dbReference>
<dbReference type="InterPro" id="IPR016181">
    <property type="entry name" value="Acyl_CoA_acyltransferase"/>
</dbReference>
<dbReference type="Pfam" id="PF13880">
    <property type="entry name" value="Acetyltransf_13"/>
    <property type="match status" value="1"/>
</dbReference>
<name>D2V5D2_NAEGR</name>
<dbReference type="RefSeq" id="XP_002680835.1">
    <property type="nucleotide sequence ID" value="XM_002680789.1"/>
</dbReference>
<evidence type="ECO:0000256" key="3">
    <source>
        <dbReference type="ARBA" id="ARBA00022679"/>
    </source>
</evidence>
<comment type="subcellular location">
    <subcellularLocation>
        <location evidence="1">Nucleus</location>
    </subcellularLocation>
</comment>
<evidence type="ECO:0000313" key="12">
    <source>
        <dbReference type="EMBL" id="EFC48091.1"/>
    </source>
</evidence>
<evidence type="ECO:0000259" key="11">
    <source>
        <dbReference type="Pfam" id="PF13880"/>
    </source>
</evidence>
<dbReference type="PANTHER" id="PTHR45884">
    <property type="entry name" value="N-ACETYLTRANSFERASE ECO"/>
    <property type="match status" value="1"/>
</dbReference>
<evidence type="ECO:0000256" key="5">
    <source>
        <dbReference type="ARBA" id="ARBA00022771"/>
    </source>
</evidence>
<dbReference type="KEGG" id="ngr:NAEGRDRAFT_63780"/>
<dbReference type="InterPro" id="IPR028005">
    <property type="entry name" value="AcTrfase_ESCO_Znf_dom"/>
</dbReference>
<evidence type="ECO:0000256" key="1">
    <source>
        <dbReference type="ARBA" id="ARBA00004123"/>
    </source>
</evidence>
<sequence length="316" mass="35455">MKQATLSFGTGKKLTISKSAAPKCTDPLHEILSAPSSSKISKPKKMKKYEQLVMDCGQKSFTSNRCKSCGMVYMNGDFQDEKVHNKFCQSFKKLMKYKVTSKDNVKEDDYPNKIIVINAQSPKALHKKAEQIVEFIDTSSLQCTLPFSISTHTMFLYINTENDEIMGCVVVERVSKAHPSFVEKKDLNESTLSNSFVEDENCPSNNLDVILSTTSIDSAYDDKKSILSWDDKRSVNVYCGVNRIWVKEEHRRGGVASKLLDAVRSHFIYGFEISKNNLSFSPPTPKGAYFAATYCSGSLKDCDFLVYVTSPISPLE</sequence>
<evidence type="ECO:0000256" key="8">
    <source>
        <dbReference type="ARBA" id="ARBA00023306"/>
    </source>
</evidence>
<dbReference type="GO" id="GO:0000785">
    <property type="term" value="C:chromatin"/>
    <property type="evidence" value="ECO:0007669"/>
    <property type="project" value="TreeGrafter"/>
</dbReference>
<dbReference type="Proteomes" id="UP000006671">
    <property type="component" value="Unassembled WGS sequence"/>
</dbReference>
<protein>
    <submittedName>
        <fullName evidence="12">Predicted protein</fullName>
    </submittedName>
</protein>
<evidence type="ECO:0000256" key="6">
    <source>
        <dbReference type="ARBA" id="ARBA00022833"/>
    </source>
</evidence>
<dbReference type="AlphaFoldDB" id="D2V5D2"/>
<dbReference type="OrthoDB" id="428854at2759"/>
<keyword evidence="9" id="KW-0012">Acyltransferase</keyword>
<dbReference type="eggNOG" id="KOG3014">
    <property type="taxonomic scope" value="Eukaryota"/>
</dbReference>
<dbReference type="EMBL" id="GG738852">
    <property type="protein sequence ID" value="EFC48091.1"/>
    <property type="molecule type" value="Genomic_DNA"/>
</dbReference>
<keyword evidence="3" id="KW-0808">Transferase</keyword>
<evidence type="ECO:0000256" key="2">
    <source>
        <dbReference type="ARBA" id="ARBA00005816"/>
    </source>
</evidence>
<evidence type="ECO:0000256" key="7">
    <source>
        <dbReference type="ARBA" id="ARBA00023242"/>
    </source>
</evidence>
<keyword evidence="7" id="KW-0539">Nucleus</keyword>
<evidence type="ECO:0000256" key="4">
    <source>
        <dbReference type="ARBA" id="ARBA00022723"/>
    </source>
</evidence>
<gene>
    <name evidence="12" type="ORF">NAEGRDRAFT_63780</name>
</gene>
<accession>D2V5D2</accession>
<dbReference type="GO" id="GO:0061733">
    <property type="term" value="F:protein-lysine-acetyltransferase activity"/>
    <property type="evidence" value="ECO:0007669"/>
    <property type="project" value="TreeGrafter"/>
</dbReference>
<feature type="domain" description="N-acetyltransferase ESCO zinc-finger" evidence="10">
    <location>
        <begin position="51"/>
        <end position="89"/>
    </location>
</feature>
<evidence type="ECO:0000313" key="13">
    <source>
        <dbReference type="Proteomes" id="UP000006671"/>
    </source>
</evidence>
<proteinExistence type="inferred from homology"/>
<keyword evidence="4" id="KW-0479">Metal-binding</keyword>
<dbReference type="STRING" id="5762.D2V5D2"/>
<dbReference type="GO" id="GO:0007064">
    <property type="term" value="P:mitotic sister chromatid cohesion"/>
    <property type="evidence" value="ECO:0007669"/>
    <property type="project" value="TreeGrafter"/>
</dbReference>
<dbReference type="OMA" id="KEHQKFC"/>
<dbReference type="InParanoid" id="D2V5D2"/>
<dbReference type="VEuPathDB" id="AmoebaDB:NAEGRDRAFT_63780"/>
<keyword evidence="5" id="KW-0863">Zinc-finger</keyword>
<feature type="domain" description="N-acetyltransferase ESCO acetyl-transferase" evidence="11">
    <location>
        <begin position="236"/>
        <end position="307"/>
    </location>
</feature>
<keyword evidence="8" id="KW-0131">Cell cycle</keyword>
<dbReference type="GO" id="GO:0008270">
    <property type="term" value="F:zinc ion binding"/>
    <property type="evidence" value="ECO:0007669"/>
    <property type="project" value="UniProtKB-KW"/>
</dbReference>
<keyword evidence="6" id="KW-0862">Zinc</keyword>
<keyword evidence="13" id="KW-1185">Reference proteome</keyword>
<dbReference type="GeneID" id="8849559"/>